<dbReference type="PANTHER" id="PTHR32319:SF0">
    <property type="entry name" value="BACTERIAL HEMOLYSIN-LIKE PROTEIN"/>
    <property type="match status" value="1"/>
</dbReference>
<evidence type="ECO:0000313" key="5">
    <source>
        <dbReference type="EMBL" id="QCT73500.1"/>
    </source>
</evidence>
<keyword evidence="1 3" id="KW-0694">RNA-binding</keyword>
<dbReference type="InterPro" id="IPR004538">
    <property type="entry name" value="Hemolysin_A/TlyA"/>
</dbReference>
<dbReference type="CDD" id="cd00165">
    <property type="entry name" value="S4"/>
    <property type="match status" value="1"/>
</dbReference>
<dbReference type="PANTHER" id="PTHR32319">
    <property type="entry name" value="BACTERIAL HEMOLYSIN-LIKE PROTEIN"/>
    <property type="match status" value="1"/>
</dbReference>
<dbReference type="SMART" id="SM00363">
    <property type="entry name" value="S4"/>
    <property type="match status" value="1"/>
</dbReference>
<dbReference type="GO" id="GO:0008168">
    <property type="term" value="F:methyltransferase activity"/>
    <property type="evidence" value="ECO:0007669"/>
    <property type="project" value="UniProtKB-KW"/>
</dbReference>
<comment type="similarity">
    <text evidence="2">Belongs to the TlyA family.</text>
</comment>
<feature type="domain" description="RNA-binding S4" evidence="4">
    <location>
        <begin position="4"/>
        <end position="72"/>
    </location>
</feature>
<evidence type="ECO:0000256" key="1">
    <source>
        <dbReference type="ARBA" id="ARBA00022884"/>
    </source>
</evidence>
<keyword evidence="5" id="KW-0489">Methyltransferase</keyword>
<dbReference type="SUPFAM" id="SSF55174">
    <property type="entry name" value="Alpha-L RNA-binding motif"/>
    <property type="match status" value="1"/>
</dbReference>
<dbReference type="InterPro" id="IPR002942">
    <property type="entry name" value="S4_RNA-bd"/>
</dbReference>
<dbReference type="GO" id="GO:0032259">
    <property type="term" value="P:methylation"/>
    <property type="evidence" value="ECO:0007669"/>
    <property type="project" value="UniProtKB-KW"/>
</dbReference>
<dbReference type="Gene3D" id="3.40.50.150">
    <property type="entry name" value="Vaccinia Virus protein VP39"/>
    <property type="match status" value="1"/>
</dbReference>
<proteinExistence type="inferred from homology"/>
<dbReference type="InterPro" id="IPR047048">
    <property type="entry name" value="TlyA"/>
</dbReference>
<keyword evidence="6" id="KW-1185">Reference proteome</keyword>
<dbReference type="EMBL" id="CP029487">
    <property type="protein sequence ID" value="QCT73500.1"/>
    <property type="molecule type" value="Genomic_DNA"/>
</dbReference>
<reference evidence="5 6" key="1">
    <citation type="submission" date="2018-05" db="EMBL/GenBank/DDBJ databases">
        <title>Genome comparison of Eubacterium sp.</title>
        <authorList>
            <person name="Feng Y."/>
            <person name="Sanchez-Andrea I."/>
            <person name="Stams A.J.M."/>
            <person name="De Vos W.M."/>
        </authorList>
    </citation>
    <scope>NUCLEOTIDE SEQUENCE [LARGE SCALE GENOMIC DNA]</scope>
    <source>
        <strain evidence="5 6">YI</strain>
    </source>
</reference>
<dbReference type="NCBIfam" id="TIGR00478">
    <property type="entry name" value="tly"/>
    <property type="match status" value="1"/>
</dbReference>
<dbReference type="KEGG" id="emt:CPZ25_020005"/>
<keyword evidence="5" id="KW-0808">Transferase</keyword>
<protein>
    <submittedName>
        <fullName evidence="5">TlyA family RNA methyltransferase</fullName>
    </submittedName>
</protein>
<evidence type="ECO:0000256" key="2">
    <source>
        <dbReference type="ARBA" id="ARBA00029460"/>
    </source>
</evidence>
<evidence type="ECO:0000259" key="4">
    <source>
        <dbReference type="SMART" id="SM00363"/>
    </source>
</evidence>
<dbReference type="Proteomes" id="UP000218387">
    <property type="component" value="Chromosome"/>
</dbReference>
<name>A0A4P9CCP2_EUBML</name>
<gene>
    <name evidence="5" type="ORF">CPZ25_020005</name>
</gene>
<sequence>MKKERFDKYLVDHGFFDSREKAKKAIMAGLVMVSGQVKDKAGDQLVVDLDPSVIEIKGNPIPYVSRGGLKLEKGLEVFPFPVQGGIFLDIGASTGGFTDCLLQNGAAKVYSVDVGYGQLDWRLRGDERVVSMERTNFRNLEKGAIPDIVDGTVMDVSFISITKLLDAIRLFLKDGGKGIWLIKPQFEAGRDKVGKNGVVRDKKTHREVLDQTLSQIMEKHFKVFGLDYSPIQGPKGNIEFLCFVEKLPECKTARFENREQMIEQVVNAAHSAYSKKDGENNDE</sequence>
<accession>A0A4P9CCP2</accession>
<organism evidence="5 6">
    <name type="scientific">Eubacterium maltosivorans</name>
    <dbReference type="NCBI Taxonomy" id="2041044"/>
    <lineage>
        <taxon>Bacteria</taxon>
        <taxon>Bacillati</taxon>
        <taxon>Bacillota</taxon>
        <taxon>Clostridia</taxon>
        <taxon>Eubacteriales</taxon>
        <taxon>Eubacteriaceae</taxon>
        <taxon>Eubacterium</taxon>
    </lineage>
</organism>
<dbReference type="PROSITE" id="PS50889">
    <property type="entry name" value="S4"/>
    <property type="match status" value="1"/>
</dbReference>
<dbReference type="PIRSF" id="PIRSF005578">
    <property type="entry name" value="TlyA"/>
    <property type="match status" value="1"/>
</dbReference>
<evidence type="ECO:0000313" key="6">
    <source>
        <dbReference type="Proteomes" id="UP000218387"/>
    </source>
</evidence>
<evidence type="ECO:0000256" key="3">
    <source>
        <dbReference type="PROSITE-ProRule" id="PRU00182"/>
    </source>
</evidence>
<dbReference type="Gene3D" id="3.10.290.10">
    <property type="entry name" value="RNA-binding S4 domain"/>
    <property type="match status" value="1"/>
</dbReference>
<dbReference type="InterPro" id="IPR036986">
    <property type="entry name" value="S4_RNA-bd_sf"/>
</dbReference>
<dbReference type="RefSeq" id="WP_096920587.1">
    <property type="nucleotide sequence ID" value="NZ_CP029487.1"/>
</dbReference>
<dbReference type="AlphaFoldDB" id="A0A4P9CCP2"/>
<dbReference type="GO" id="GO:0003723">
    <property type="term" value="F:RNA binding"/>
    <property type="evidence" value="ECO:0007669"/>
    <property type="project" value="UniProtKB-KW"/>
</dbReference>
<dbReference type="InterPro" id="IPR029063">
    <property type="entry name" value="SAM-dependent_MTases_sf"/>
</dbReference>
<dbReference type="Pfam" id="PF01479">
    <property type="entry name" value="S4"/>
    <property type="match status" value="1"/>
</dbReference>
<dbReference type="Pfam" id="PF01728">
    <property type="entry name" value="FtsJ"/>
    <property type="match status" value="1"/>
</dbReference>
<dbReference type="InterPro" id="IPR002877">
    <property type="entry name" value="RNA_MeTrfase_FtsJ_dom"/>
</dbReference>
<dbReference type="SUPFAM" id="SSF53335">
    <property type="entry name" value="S-adenosyl-L-methionine-dependent methyltransferases"/>
    <property type="match status" value="1"/>
</dbReference>